<name>A0A0N8K1S7_SCLFO</name>
<dbReference type="Proteomes" id="UP000034805">
    <property type="component" value="Unassembled WGS sequence"/>
</dbReference>
<dbReference type="GO" id="GO:0043066">
    <property type="term" value="P:negative regulation of apoptotic process"/>
    <property type="evidence" value="ECO:0007669"/>
    <property type="project" value="InterPro"/>
</dbReference>
<dbReference type="PANTHER" id="PTHR16915">
    <property type="entry name" value="IMMEDIATE EARLY RESPONSE 3"/>
    <property type="match status" value="1"/>
</dbReference>
<sequence>MELKNISEKSISAHWKRVTVGHLDISVSPTRRRTPKVLYPPLVRRPRPRGEPSGAKRWLLALTAVLFLQIYTEEGPEGPQSSQMYAEDGWELLSGPQSCPEVGLNLPNGPETYTGKGPEGLDMRPSCWVFMDSEASLVQRLNQLPFQANGPVVWTPRKNSSDFVNSLL</sequence>
<dbReference type="InterPro" id="IPR024829">
    <property type="entry name" value="IEX-1"/>
</dbReference>
<accession>A0A0N8K1S7</accession>
<gene>
    <name evidence="1" type="ORF">Z043_104951</name>
</gene>
<evidence type="ECO:0000313" key="2">
    <source>
        <dbReference type="Proteomes" id="UP000034805"/>
    </source>
</evidence>
<reference evidence="1 2" key="1">
    <citation type="submission" date="2015-08" db="EMBL/GenBank/DDBJ databases">
        <title>The genome of the Asian arowana (Scleropages formosus).</title>
        <authorList>
            <person name="Tan M.H."/>
            <person name="Gan H.M."/>
            <person name="Croft L.J."/>
            <person name="Austin C.M."/>
        </authorList>
    </citation>
    <scope>NUCLEOTIDE SEQUENCE [LARGE SCALE GENOMIC DNA]</scope>
    <source>
        <strain evidence="1">Aro1</strain>
    </source>
</reference>
<comment type="caution">
    <text evidence="1">The sequence shown here is derived from an EMBL/GenBank/DDBJ whole genome shotgun (WGS) entry which is preliminary data.</text>
</comment>
<dbReference type="EMBL" id="JARO02001334">
    <property type="protein sequence ID" value="KPP75769.1"/>
    <property type="molecule type" value="Genomic_DNA"/>
</dbReference>
<dbReference type="PANTHER" id="PTHR16915:SF0">
    <property type="entry name" value="RADIATION-INDUCIBLE IMMEDIATE-EARLY GENE IEX-1"/>
    <property type="match status" value="1"/>
</dbReference>
<proteinExistence type="predicted"/>
<protein>
    <submittedName>
        <fullName evidence="1">Uncharacterized protein</fullName>
    </submittedName>
</protein>
<organism evidence="1 2">
    <name type="scientific">Scleropages formosus</name>
    <name type="common">Asian bonytongue</name>
    <name type="synonym">Osteoglossum formosum</name>
    <dbReference type="NCBI Taxonomy" id="113540"/>
    <lineage>
        <taxon>Eukaryota</taxon>
        <taxon>Metazoa</taxon>
        <taxon>Chordata</taxon>
        <taxon>Craniata</taxon>
        <taxon>Vertebrata</taxon>
        <taxon>Euteleostomi</taxon>
        <taxon>Actinopterygii</taxon>
        <taxon>Neopterygii</taxon>
        <taxon>Teleostei</taxon>
        <taxon>Osteoglossocephala</taxon>
        <taxon>Osteoglossomorpha</taxon>
        <taxon>Osteoglossiformes</taxon>
        <taxon>Osteoglossidae</taxon>
        <taxon>Scleropages</taxon>
    </lineage>
</organism>
<dbReference type="AlphaFoldDB" id="A0A0N8K1S7"/>
<evidence type="ECO:0000313" key="1">
    <source>
        <dbReference type="EMBL" id="KPP75769.1"/>
    </source>
</evidence>